<accession>A0AAU8B136</accession>
<name>A0AAU8B136_9VIRU</name>
<dbReference type="EMBL" id="PP511704">
    <property type="protein sequence ID" value="XCD06709.1"/>
    <property type="molecule type" value="Genomic_DNA"/>
</dbReference>
<organism evidence="2">
    <name type="scientific">Dulem virus 221</name>
    <dbReference type="NCBI Taxonomy" id="3145698"/>
    <lineage>
        <taxon>Viruses</taxon>
        <taxon>Monodnaviria</taxon>
        <taxon>Sangervirae</taxon>
        <taxon>Phixviricota</taxon>
        <taxon>Malgrandaviricetes</taxon>
        <taxon>Petitvirales</taxon>
        <taxon>Microviridae</taxon>
        <taxon>Microvirus</taxon>
    </lineage>
</organism>
<proteinExistence type="predicted"/>
<evidence type="ECO:0000256" key="1">
    <source>
        <dbReference type="SAM" id="MobiDB-lite"/>
    </source>
</evidence>
<evidence type="ECO:0000313" key="4">
    <source>
        <dbReference type="EMBL" id="XCD06709.1"/>
    </source>
</evidence>
<reference evidence="2" key="1">
    <citation type="submission" date="2024-03" db="EMBL/GenBank/DDBJ databases">
        <title>Diverse circular DNA viruses in blood, oral, and fecal samples of captive lemurs.</title>
        <authorList>
            <person name="Paietta E.N."/>
            <person name="Kraberger S."/>
            <person name="Lund M.C."/>
            <person name="Custer J.M."/>
            <person name="Vargas K.M."/>
            <person name="Ehmke E.E."/>
            <person name="Yoder A.D."/>
            <person name="Varsani A."/>
        </authorList>
    </citation>
    <scope>NUCLEOTIDE SEQUENCE</scope>
    <source>
        <strain evidence="2">Duke_24SS_20</strain>
        <strain evidence="3">Duke_25SF_149</strain>
        <strain evidence="4">Duke_25SS_76</strain>
    </source>
</reference>
<protein>
    <submittedName>
        <fullName evidence="2">DNA pilot protein</fullName>
    </submittedName>
</protein>
<sequence length="346" mass="39072">MLGSLFTGVANVASGLIANSANKRIARETNEANIRMNAENNALQRELFEKKYDKDLEQWNRQNEYNSPVAQVERLKEAGLNPALSGIQTGLATSSPEMGVPATTSGHSEIGTPVQALDFSPFGTMELNASQVRNIKADTDSKTIDNVTRNLRNIEELNKLKAETNSTRLRNAYQGMQNSIFDNVHSMDMRLKESELELRKSQMHYTITQNAFKAKELSAFDGKQKAEIANLIADTAGKYASARLSKQQMLHLIQSDKHLSEVIKGSKLDNKQKSEIMQYVIKEAEYNAEIARYKSIPSSEDHWNEIFDYELKSGEWYEKYPAKFMDLVRGVNYLFNPLNGLFKGKK</sequence>
<evidence type="ECO:0000313" key="3">
    <source>
        <dbReference type="EMBL" id="XCD06645.1"/>
    </source>
</evidence>
<feature type="compositionally biased region" description="Polar residues" evidence="1">
    <location>
        <begin position="91"/>
        <end position="107"/>
    </location>
</feature>
<feature type="region of interest" description="Disordered" evidence="1">
    <location>
        <begin position="91"/>
        <end position="112"/>
    </location>
</feature>
<evidence type="ECO:0000313" key="2">
    <source>
        <dbReference type="EMBL" id="XCD05947.1"/>
    </source>
</evidence>
<dbReference type="EMBL" id="PP511696">
    <property type="protein sequence ID" value="XCD06645.1"/>
    <property type="molecule type" value="Genomic_DNA"/>
</dbReference>
<dbReference type="EMBL" id="PP511613">
    <property type="protein sequence ID" value="XCD05947.1"/>
    <property type="molecule type" value="Genomic_DNA"/>
</dbReference>